<gene>
    <name evidence="3" type="ORF">CONCODRAFT_5648</name>
</gene>
<evidence type="ECO:0000259" key="2">
    <source>
        <dbReference type="Pfam" id="PF03959"/>
    </source>
</evidence>
<dbReference type="InterPro" id="IPR029058">
    <property type="entry name" value="AB_hydrolase_fold"/>
</dbReference>
<dbReference type="GO" id="GO:0016787">
    <property type="term" value="F:hydrolase activity"/>
    <property type="evidence" value="ECO:0007669"/>
    <property type="project" value="UniProtKB-KW"/>
</dbReference>
<dbReference type="Pfam" id="PF03959">
    <property type="entry name" value="FSH1"/>
    <property type="match status" value="1"/>
</dbReference>
<reference evidence="3 4" key="1">
    <citation type="journal article" date="2015" name="Genome Biol. Evol.">
        <title>Phylogenomic analyses indicate that early fungi evolved digesting cell walls of algal ancestors of land plants.</title>
        <authorList>
            <person name="Chang Y."/>
            <person name="Wang S."/>
            <person name="Sekimoto S."/>
            <person name="Aerts A.L."/>
            <person name="Choi C."/>
            <person name="Clum A."/>
            <person name="LaButti K.M."/>
            <person name="Lindquist E.A."/>
            <person name="Yee Ngan C."/>
            <person name="Ohm R.A."/>
            <person name="Salamov A.A."/>
            <person name="Grigoriev I.V."/>
            <person name="Spatafora J.W."/>
            <person name="Berbee M.L."/>
        </authorList>
    </citation>
    <scope>NUCLEOTIDE SEQUENCE [LARGE SCALE GENOMIC DNA]</scope>
    <source>
        <strain evidence="3 4">NRRL 28638</strain>
    </source>
</reference>
<sequence length="233" mass="26561">MGLPKILCLHGFGQNKTIMAKKTKFISDKFKNKAEFVYISGKFPLPEYHPIVEGFNSFIKKKGLEDQKNKFENFFSWFPTLDQWIPDYIPMFDHLCKVLREEGPFVGVLGFSQGACVATLLTKLLEINHPLVSPANHPPLKFSIMISGLIIQIPEILKIFEIPAITPNLHMLSKIDQRVLKVYSIENANCYINPIVIEHNLGHKIPSTSQYLSIILQFINSELKLRPELQAAL</sequence>
<accession>A0A137P9I8</accession>
<dbReference type="InterPro" id="IPR005645">
    <property type="entry name" value="FSH-like_dom"/>
</dbReference>
<dbReference type="Proteomes" id="UP000070444">
    <property type="component" value="Unassembled WGS sequence"/>
</dbReference>
<evidence type="ECO:0000313" key="4">
    <source>
        <dbReference type="Proteomes" id="UP000070444"/>
    </source>
</evidence>
<dbReference type="AlphaFoldDB" id="A0A137P9I8"/>
<dbReference type="PANTHER" id="PTHR48070:SF6">
    <property type="entry name" value="ESTERASE OVCA2"/>
    <property type="match status" value="1"/>
</dbReference>
<dbReference type="OMA" id="GANKEFH"/>
<name>A0A137P9I8_CONC2</name>
<keyword evidence="4" id="KW-1185">Reference proteome</keyword>
<proteinExistence type="predicted"/>
<dbReference type="Gene3D" id="3.40.50.1820">
    <property type="entry name" value="alpha/beta hydrolase"/>
    <property type="match status" value="1"/>
</dbReference>
<keyword evidence="1" id="KW-0378">Hydrolase</keyword>
<dbReference type="InterPro" id="IPR050593">
    <property type="entry name" value="LovG"/>
</dbReference>
<dbReference type="GO" id="GO:0005737">
    <property type="term" value="C:cytoplasm"/>
    <property type="evidence" value="ECO:0007669"/>
    <property type="project" value="TreeGrafter"/>
</dbReference>
<evidence type="ECO:0000256" key="1">
    <source>
        <dbReference type="ARBA" id="ARBA00022801"/>
    </source>
</evidence>
<evidence type="ECO:0000313" key="3">
    <source>
        <dbReference type="EMBL" id="KXN71663.1"/>
    </source>
</evidence>
<dbReference type="EMBL" id="KQ964470">
    <property type="protein sequence ID" value="KXN71663.1"/>
    <property type="molecule type" value="Genomic_DNA"/>
</dbReference>
<dbReference type="OrthoDB" id="414698at2759"/>
<dbReference type="GO" id="GO:0005634">
    <property type="term" value="C:nucleus"/>
    <property type="evidence" value="ECO:0007669"/>
    <property type="project" value="TreeGrafter"/>
</dbReference>
<feature type="domain" description="Serine hydrolase" evidence="2">
    <location>
        <begin position="4"/>
        <end position="212"/>
    </location>
</feature>
<dbReference type="SUPFAM" id="SSF53474">
    <property type="entry name" value="alpha/beta-Hydrolases"/>
    <property type="match status" value="1"/>
</dbReference>
<protein>
    <recommendedName>
        <fullName evidence="2">Serine hydrolase domain-containing protein</fullName>
    </recommendedName>
</protein>
<dbReference type="PANTHER" id="PTHR48070">
    <property type="entry name" value="ESTERASE OVCA2"/>
    <property type="match status" value="1"/>
</dbReference>
<organism evidence="3 4">
    <name type="scientific">Conidiobolus coronatus (strain ATCC 28846 / CBS 209.66 / NRRL 28638)</name>
    <name type="common">Delacroixia coronata</name>
    <dbReference type="NCBI Taxonomy" id="796925"/>
    <lineage>
        <taxon>Eukaryota</taxon>
        <taxon>Fungi</taxon>
        <taxon>Fungi incertae sedis</taxon>
        <taxon>Zoopagomycota</taxon>
        <taxon>Entomophthoromycotina</taxon>
        <taxon>Entomophthoromycetes</taxon>
        <taxon>Entomophthorales</taxon>
        <taxon>Ancylistaceae</taxon>
        <taxon>Conidiobolus</taxon>
    </lineage>
</organism>